<dbReference type="EMBL" id="CP097510">
    <property type="protein sequence ID" value="URE26774.1"/>
    <property type="molecule type" value="Genomic_DNA"/>
</dbReference>
<protein>
    <submittedName>
        <fullName evidence="1">Uncharacterized protein</fullName>
    </submittedName>
</protein>
<sequence>MAPDMESISKKRPPFNVCLCCPHTPTKISIQRNLNYGEQKADIHLSCGQDGCEAGTSMKGGGDSEEES</sequence>
<organism evidence="1 2">
    <name type="scientific">Musa troglodytarum</name>
    <name type="common">fe'i banana</name>
    <dbReference type="NCBI Taxonomy" id="320322"/>
    <lineage>
        <taxon>Eukaryota</taxon>
        <taxon>Viridiplantae</taxon>
        <taxon>Streptophyta</taxon>
        <taxon>Embryophyta</taxon>
        <taxon>Tracheophyta</taxon>
        <taxon>Spermatophyta</taxon>
        <taxon>Magnoliopsida</taxon>
        <taxon>Liliopsida</taxon>
        <taxon>Zingiberales</taxon>
        <taxon>Musaceae</taxon>
        <taxon>Musa</taxon>
    </lineage>
</organism>
<dbReference type="AlphaFoldDB" id="A0A9E7H3D4"/>
<keyword evidence="2" id="KW-1185">Reference proteome</keyword>
<name>A0A9E7H3D4_9LILI</name>
<proteinExistence type="predicted"/>
<dbReference type="Proteomes" id="UP001055439">
    <property type="component" value="Chromosome 8"/>
</dbReference>
<reference evidence="1" key="1">
    <citation type="submission" date="2022-05" db="EMBL/GenBank/DDBJ databases">
        <title>The Musa troglodytarum L. genome provides insights into the mechanism of non-climacteric behaviour and enrichment of carotenoids.</title>
        <authorList>
            <person name="Wang J."/>
        </authorList>
    </citation>
    <scope>NUCLEOTIDE SEQUENCE</scope>
    <source>
        <tissue evidence="1">Leaf</tissue>
    </source>
</reference>
<evidence type="ECO:0000313" key="2">
    <source>
        <dbReference type="Proteomes" id="UP001055439"/>
    </source>
</evidence>
<accession>A0A9E7H3D4</accession>
<gene>
    <name evidence="1" type="ORF">MUK42_35006</name>
</gene>
<evidence type="ECO:0000313" key="1">
    <source>
        <dbReference type="EMBL" id="URE26774.1"/>
    </source>
</evidence>